<dbReference type="AlphaFoldDB" id="A0A1H1GZA9"/>
<reference evidence="3" key="1">
    <citation type="submission" date="2016-10" db="EMBL/GenBank/DDBJ databases">
        <authorList>
            <person name="Varghese N."/>
            <person name="Submissions S."/>
        </authorList>
    </citation>
    <scope>NUCLEOTIDE SEQUENCE [LARGE SCALE GENOMIC DNA]</scope>
    <source>
        <strain evidence="3">GAS106B</strain>
    </source>
</reference>
<dbReference type="Proteomes" id="UP000183487">
    <property type="component" value="Unassembled WGS sequence"/>
</dbReference>
<keyword evidence="3" id="KW-1185">Reference proteome</keyword>
<accession>A0A1H1GZA9</accession>
<evidence type="ECO:0000256" key="1">
    <source>
        <dbReference type="SAM" id="SignalP"/>
    </source>
</evidence>
<keyword evidence="1" id="KW-0732">Signal</keyword>
<feature type="signal peptide" evidence="1">
    <location>
        <begin position="1"/>
        <end position="16"/>
    </location>
</feature>
<evidence type="ECO:0000313" key="3">
    <source>
        <dbReference type="Proteomes" id="UP000183487"/>
    </source>
</evidence>
<feature type="chain" id="PRO_5010234494" evidence="1">
    <location>
        <begin position="17"/>
        <end position="44"/>
    </location>
</feature>
<protein>
    <submittedName>
        <fullName evidence="2">Uncharacterized protein</fullName>
    </submittedName>
</protein>
<name>A0A1H1GZA9_9BURK</name>
<sequence>MWAFAKYVAATTSALAIVVLLCATVQQWDEQGASTALTCLSRCT</sequence>
<organism evidence="2 3">
    <name type="scientific">Paraburkholderia fungorum</name>
    <dbReference type="NCBI Taxonomy" id="134537"/>
    <lineage>
        <taxon>Bacteria</taxon>
        <taxon>Pseudomonadati</taxon>
        <taxon>Pseudomonadota</taxon>
        <taxon>Betaproteobacteria</taxon>
        <taxon>Burkholderiales</taxon>
        <taxon>Burkholderiaceae</taxon>
        <taxon>Paraburkholderia</taxon>
    </lineage>
</organism>
<dbReference type="EMBL" id="FNKP01000002">
    <property type="protein sequence ID" value="SDR18524.1"/>
    <property type="molecule type" value="Genomic_DNA"/>
</dbReference>
<proteinExistence type="predicted"/>
<gene>
    <name evidence="2" type="ORF">SAMN05443245_3399</name>
</gene>
<evidence type="ECO:0000313" key="2">
    <source>
        <dbReference type="EMBL" id="SDR18524.1"/>
    </source>
</evidence>